<dbReference type="InterPro" id="IPR050074">
    <property type="entry name" value="DHO_dehydrogenase"/>
</dbReference>
<keyword evidence="10" id="KW-1185">Reference proteome</keyword>
<keyword evidence="7" id="KW-0812">Transmembrane</keyword>
<evidence type="ECO:0000256" key="1">
    <source>
        <dbReference type="ARBA" id="ARBA00001917"/>
    </source>
</evidence>
<sequence>MASLKTTVAGIALDCCIYNASGPRTGTVNALVKIGESRSGAVLSKSATLLCQDGNPLPRYKEFPLGDACPGSINSEGLPNQGIDYYISEEVVSAIGSLAKHYFVSLSGLSLADNLEMLSRAMKVQGIAAIELNLACPNIPGKPTMAYDFEQMDAVLQAVTTHPSFGSKPLGVKLAPYFDVPHFQRAASILNKYPIKYVVCTNTIGNALVVDAENEQALIKPKAGFGGLGGAYVKPIALANVRQFSQLLREDIDVVGVGGVASGTDAFELILCGAKAVQVGTKHWSEGASCFNRISEELSVLMTKKGYKSIEEFRGKLKENFCRPKAAPVVPKAANDGQGSAGGISALHVLQIVLCILVAVFLAREFKVTSKDVAAL</sequence>
<dbReference type="Proteomes" id="UP001190700">
    <property type="component" value="Unassembled WGS sequence"/>
</dbReference>
<evidence type="ECO:0000256" key="6">
    <source>
        <dbReference type="ARBA" id="ARBA00023002"/>
    </source>
</evidence>
<keyword evidence="7" id="KW-0472">Membrane</keyword>
<keyword evidence="6" id="KW-0560">Oxidoreductase</keyword>
<evidence type="ECO:0000259" key="8">
    <source>
        <dbReference type="Pfam" id="PF01180"/>
    </source>
</evidence>
<name>A0AAE0CDV5_9CHLO</name>
<evidence type="ECO:0000256" key="4">
    <source>
        <dbReference type="ARBA" id="ARBA00022643"/>
    </source>
</evidence>
<dbReference type="InterPro" id="IPR005720">
    <property type="entry name" value="Dihydroorotate_DH_cat"/>
</dbReference>
<evidence type="ECO:0000256" key="7">
    <source>
        <dbReference type="SAM" id="Phobius"/>
    </source>
</evidence>
<feature type="domain" description="Dihydroorotate dehydrogenase catalytic" evidence="8">
    <location>
        <begin position="4"/>
        <end position="302"/>
    </location>
</feature>
<dbReference type="EMBL" id="LGRX02025480">
    <property type="protein sequence ID" value="KAK3252305.1"/>
    <property type="molecule type" value="Genomic_DNA"/>
</dbReference>
<dbReference type="InterPro" id="IPR001295">
    <property type="entry name" value="Dihydroorotate_DH_CS"/>
</dbReference>
<dbReference type="PANTHER" id="PTHR48109:SF1">
    <property type="entry name" value="DIHYDROOROTATE DEHYDROGENASE (FUMARATE)"/>
    <property type="match status" value="1"/>
</dbReference>
<dbReference type="GO" id="GO:0006207">
    <property type="term" value="P:'de novo' pyrimidine nucleobase biosynthetic process"/>
    <property type="evidence" value="ECO:0007669"/>
    <property type="project" value="InterPro"/>
</dbReference>
<dbReference type="GO" id="GO:0006221">
    <property type="term" value="P:pyrimidine nucleotide biosynthetic process"/>
    <property type="evidence" value="ECO:0007669"/>
    <property type="project" value="UniProtKB-KW"/>
</dbReference>
<dbReference type="InterPro" id="IPR023359">
    <property type="entry name" value="Dihydro_DH_chainA_dom2"/>
</dbReference>
<dbReference type="PROSITE" id="PS00912">
    <property type="entry name" value="DHODEHASE_2"/>
    <property type="match status" value="1"/>
</dbReference>
<accession>A0AAE0CDV5</accession>
<dbReference type="PROSITE" id="PS00911">
    <property type="entry name" value="DHODEHASE_1"/>
    <property type="match status" value="1"/>
</dbReference>
<dbReference type="InterPro" id="IPR013785">
    <property type="entry name" value="Aldolase_TIM"/>
</dbReference>
<evidence type="ECO:0000313" key="10">
    <source>
        <dbReference type="Proteomes" id="UP001190700"/>
    </source>
</evidence>
<dbReference type="Gene3D" id="2.30.26.10">
    <property type="entry name" value="Dihydroorotate Dehydrogenase A, chain A, domain 2"/>
    <property type="match status" value="1"/>
</dbReference>
<dbReference type="AlphaFoldDB" id="A0AAE0CDV5"/>
<comment type="cofactor">
    <cofactor evidence="1">
        <name>FMN</name>
        <dbReference type="ChEBI" id="CHEBI:58210"/>
    </cofactor>
</comment>
<evidence type="ECO:0000256" key="2">
    <source>
        <dbReference type="ARBA" id="ARBA00004725"/>
    </source>
</evidence>
<dbReference type="SUPFAM" id="SSF51395">
    <property type="entry name" value="FMN-linked oxidoreductases"/>
    <property type="match status" value="1"/>
</dbReference>
<dbReference type="Pfam" id="PF01180">
    <property type="entry name" value="DHO_dh"/>
    <property type="match status" value="1"/>
</dbReference>
<keyword evidence="3" id="KW-0285">Flavoprotein</keyword>
<evidence type="ECO:0000256" key="5">
    <source>
        <dbReference type="ARBA" id="ARBA00022975"/>
    </source>
</evidence>
<keyword evidence="7" id="KW-1133">Transmembrane helix</keyword>
<organism evidence="9 10">
    <name type="scientific">Cymbomonas tetramitiformis</name>
    <dbReference type="NCBI Taxonomy" id="36881"/>
    <lineage>
        <taxon>Eukaryota</taxon>
        <taxon>Viridiplantae</taxon>
        <taxon>Chlorophyta</taxon>
        <taxon>Pyramimonadophyceae</taxon>
        <taxon>Pyramimonadales</taxon>
        <taxon>Pyramimonadaceae</taxon>
        <taxon>Cymbomonas</taxon>
    </lineage>
</organism>
<dbReference type="GO" id="GO:0005737">
    <property type="term" value="C:cytoplasm"/>
    <property type="evidence" value="ECO:0007669"/>
    <property type="project" value="InterPro"/>
</dbReference>
<dbReference type="GO" id="GO:0004152">
    <property type="term" value="F:dihydroorotate dehydrogenase activity"/>
    <property type="evidence" value="ECO:0007669"/>
    <property type="project" value="TreeGrafter"/>
</dbReference>
<comment type="pathway">
    <text evidence="2">Pyrimidine metabolism; UMP biosynthesis via de novo pathway.</text>
</comment>
<dbReference type="NCBIfam" id="NF002702">
    <property type="entry name" value="PRK02506.1"/>
    <property type="match status" value="1"/>
</dbReference>
<proteinExistence type="predicted"/>
<keyword evidence="5" id="KW-0665">Pyrimidine biosynthesis</keyword>
<reference evidence="9 10" key="1">
    <citation type="journal article" date="2015" name="Genome Biol. Evol.">
        <title>Comparative Genomics of a Bacterivorous Green Alga Reveals Evolutionary Causalities and Consequences of Phago-Mixotrophic Mode of Nutrition.</title>
        <authorList>
            <person name="Burns J.A."/>
            <person name="Paasch A."/>
            <person name="Narechania A."/>
            <person name="Kim E."/>
        </authorList>
    </citation>
    <scope>NUCLEOTIDE SEQUENCE [LARGE SCALE GENOMIC DNA]</scope>
    <source>
        <strain evidence="9 10">PLY_AMNH</strain>
    </source>
</reference>
<dbReference type="PANTHER" id="PTHR48109">
    <property type="entry name" value="DIHYDROOROTATE DEHYDROGENASE (QUINONE), MITOCHONDRIAL-RELATED"/>
    <property type="match status" value="1"/>
</dbReference>
<feature type="transmembrane region" description="Helical" evidence="7">
    <location>
        <begin position="341"/>
        <end position="363"/>
    </location>
</feature>
<keyword evidence="4" id="KW-0288">FMN</keyword>
<gene>
    <name evidence="9" type="ORF">CYMTET_38393</name>
</gene>
<evidence type="ECO:0000313" key="9">
    <source>
        <dbReference type="EMBL" id="KAK3252305.1"/>
    </source>
</evidence>
<protein>
    <recommendedName>
        <fullName evidence="8">Dihydroorotate dehydrogenase catalytic domain-containing protein</fullName>
    </recommendedName>
</protein>
<comment type="caution">
    <text evidence="9">The sequence shown here is derived from an EMBL/GenBank/DDBJ whole genome shotgun (WGS) entry which is preliminary data.</text>
</comment>
<evidence type="ECO:0000256" key="3">
    <source>
        <dbReference type="ARBA" id="ARBA00022630"/>
    </source>
</evidence>
<dbReference type="Gene3D" id="3.20.20.70">
    <property type="entry name" value="Aldolase class I"/>
    <property type="match status" value="1"/>
</dbReference>